<proteinExistence type="predicted"/>
<sequence length="62" mass="7050">FDEDGIQQAKKVTEFFPAPADLVQFAVREVYTPATVAKFGQMEDIPAKFLEECDKCFLYESP</sequence>
<dbReference type="AlphaFoldDB" id="X1QKK1"/>
<accession>X1QKK1</accession>
<feature type="non-terminal residue" evidence="1">
    <location>
        <position position="1"/>
    </location>
</feature>
<protein>
    <submittedName>
        <fullName evidence="1">Uncharacterized protein</fullName>
    </submittedName>
</protein>
<dbReference type="EMBL" id="BARV01041925">
    <property type="protein sequence ID" value="GAI55346.1"/>
    <property type="molecule type" value="Genomic_DNA"/>
</dbReference>
<reference evidence="1" key="1">
    <citation type="journal article" date="2014" name="Front. Microbiol.">
        <title>High frequency of phylogenetically diverse reductive dehalogenase-homologous genes in deep subseafloor sedimentary metagenomes.</title>
        <authorList>
            <person name="Kawai M."/>
            <person name="Futagami T."/>
            <person name="Toyoda A."/>
            <person name="Takaki Y."/>
            <person name="Nishi S."/>
            <person name="Hori S."/>
            <person name="Arai W."/>
            <person name="Tsubouchi T."/>
            <person name="Morono Y."/>
            <person name="Uchiyama I."/>
            <person name="Ito T."/>
            <person name="Fujiyama A."/>
            <person name="Inagaki F."/>
            <person name="Takami H."/>
        </authorList>
    </citation>
    <scope>NUCLEOTIDE SEQUENCE</scope>
    <source>
        <strain evidence="1">Expedition CK06-06</strain>
    </source>
</reference>
<comment type="caution">
    <text evidence="1">The sequence shown here is derived from an EMBL/GenBank/DDBJ whole genome shotgun (WGS) entry which is preliminary data.</text>
</comment>
<evidence type="ECO:0000313" key="1">
    <source>
        <dbReference type="EMBL" id="GAI55346.1"/>
    </source>
</evidence>
<organism evidence="1">
    <name type="scientific">marine sediment metagenome</name>
    <dbReference type="NCBI Taxonomy" id="412755"/>
    <lineage>
        <taxon>unclassified sequences</taxon>
        <taxon>metagenomes</taxon>
        <taxon>ecological metagenomes</taxon>
    </lineage>
</organism>
<name>X1QKK1_9ZZZZ</name>
<gene>
    <name evidence="1" type="ORF">S06H3_63267</name>
</gene>